<dbReference type="AlphaFoldDB" id="A0AAP0EYZ4"/>
<comment type="caution">
    <text evidence="2">The sequence shown here is derived from an EMBL/GenBank/DDBJ whole genome shotgun (WGS) entry which is preliminary data.</text>
</comment>
<dbReference type="EMBL" id="JBBNAG010000010">
    <property type="protein sequence ID" value="KAK9101636.1"/>
    <property type="molecule type" value="Genomic_DNA"/>
</dbReference>
<dbReference type="PANTHER" id="PTHR37244">
    <property type="entry name" value="NADP-SPECIFIC GLUTAMATE DEHYDROGENASE"/>
    <property type="match status" value="1"/>
</dbReference>
<keyword evidence="1" id="KW-0812">Transmembrane</keyword>
<reference evidence="2 3" key="1">
    <citation type="submission" date="2024-01" db="EMBL/GenBank/DDBJ databases">
        <title>Genome assemblies of Stephania.</title>
        <authorList>
            <person name="Yang L."/>
        </authorList>
    </citation>
    <scope>NUCLEOTIDE SEQUENCE [LARGE SCALE GENOMIC DNA]</scope>
    <source>
        <strain evidence="2">JXDWG</strain>
        <tissue evidence="2">Leaf</tissue>
    </source>
</reference>
<protein>
    <submittedName>
        <fullName evidence="2">Uncharacterized protein</fullName>
    </submittedName>
</protein>
<dbReference type="Proteomes" id="UP001419268">
    <property type="component" value="Unassembled WGS sequence"/>
</dbReference>
<keyword evidence="1" id="KW-0472">Membrane</keyword>
<keyword evidence="3" id="KW-1185">Reference proteome</keyword>
<evidence type="ECO:0000313" key="2">
    <source>
        <dbReference type="EMBL" id="KAK9101636.1"/>
    </source>
</evidence>
<evidence type="ECO:0000313" key="3">
    <source>
        <dbReference type="Proteomes" id="UP001419268"/>
    </source>
</evidence>
<name>A0AAP0EYZ4_9MAGN</name>
<feature type="transmembrane region" description="Helical" evidence="1">
    <location>
        <begin position="272"/>
        <end position="291"/>
    </location>
</feature>
<keyword evidence="1" id="KW-1133">Transmembrane helix</keyword>
<proteinExistence type="predicted"/>
<organism evidence="2 3">
    <name type="scientific">Stephania cephalantha</name>
    <dbReference type="NCBI Taxonomy" id="152367"/>
    <lineage>
        <taxon>Eukaryota</taxon>
        <taxon>Viridiplantae</taxon>
        <taxon>Streptophyta</taxon>
        <taxon>Embryophyta</taxon>
        <taxon>Tracheophyta</taxon>
        <taxon>Spermatophyta</taxon>
        <taxon>Magnoliopsida</taxon>
        <taxon>Ranunculales</taxon>
        <taxon>Menispermaceae</taxon>
        <taxon>Menispermoideae</taxon>
        <taxon>Cissampelideae</taxon>
        <taxon>Stephania</taxon>
    </lineage>
</organism>
<evidence type="ECO:0000256" key="1">
    <source>
        <dbReference type="SAM" id="Phobius"/>
    </source>
</evidence>
<dbReference type="PANTHER" id="PTHR37244:SF1">
    <property type="entry name" value="NADP-SPECIFIC GLUTAMATE DEHYDROGENASE"/>
    <property type="match status" value="1"/>
</dbReference>
<sequence length="302" mass="33998">MEVEVQTALDPLKPSAFRLMSHDHRPNHKMISKQVLGSIELKVIYLRVITSSSYPNTMQNCISLRFPPRDSQFCSCLEINGFKISPRERATRALNRHREDAFMSESIYVNTDTIRFRGSCLPFEVRLQGSVVVLSGTLRVKENGICGGIDNNKEDCKKWIMECKRGGGADEQISGSNILLVDAYFAGRSAGKPVLLNCFAELNKKTHWRGLDCIHEGEEIKDFHSKQELEEKLVKEFDKHKITDAQESNADEEEMYTEEEGQLSWFNEGVRVGIGLGVGLSIGVGVSLGLLRRSLTVFKKVL</sequence>
<accession>A0AAP0EYZ4</accession>
<gene>
    <name evidence="2" type="ORF">Scep_025066</name>
</gene>